<dbReference type="InterPro" id="IPR052181">
    <property type="entry name" value="5hmC_binding"/>
</dbReference>
<dbReference type="GO" id="GO:0005634">
    <property type="term" value="C:nucleus"/>
    <property type="evidence" value="ECO:0007669"/>
    <property type="project" value="UniProtKB-SubCell"/>
</dbReference>
<proteinExistence type="predicted"/>
<feature type="domain" description="EVE" evidence="4">
    <location>
        <begin position="39"/>
        <end position="217"/>
    </location>
</feature>
<dbReference type="SUPFAM" id="SSF88697">
    <property type="entry name" value="PUA domain-like"/>
    <property type="match status" value="1"/>
</dbReference>
<feature type="region of interest" description="Disordered" evidence="3">
    <location>
        <begin position="1"/>
        <end position="35"/>
    </location>
</feature>
<dbReference type="InterPro" id="IPR047197">
    <property type="entry name" value="THYN1-like_EVE"/>
</dbReference>
<organism evidence="5">
    <name type="scientific">Melanopsichium pennsylvanicum 4</name>
    <dbReference type="NCBI Taxonomy" id="1398559"/>
    <lineage>
        <taxon>Eukaryota</taxon>
        <taxon>Fungi</taxon>
        <taxon>Dikarya</taxon>
        <taxon>Basidiomycota</taxon>
        <taxon>Ustilaginomycotina</taxon>
        <taxon>Ustilaginomycetes</taxon>
        <taxon>Ustilaginales</taxon>
        <taxon>Ustilaginaceae</taxon>
        <taxon>Melanopsichium</taxon>
    </lineage>
</organism>
<dbReference type="PANTHER" id="PTHR14087">
    <property type="entry name" value="THYMOCYTE NUCLEAR PROTEIN 1"/>
    <property type="match status" value="1"/>
</dbReference>
<protein>
    <recommendedName>
        <fullName evidence="4">EVE domain-containing protein</fullName>
    </recommendedName>
</protein>
<feature type="compositionally biased region" description="Basic and acidic residues" evidence="3">
    <location>
        <begin position="248"/>
        <end position="263"/>
    </location>
</feature>
<evidence type="ECO:0000256" key="3">
    <source>
        <dbReference type="SAM" id="MobiDB-lite"/>
    </source>
</evidence>
<keyword evidence="2" id="KW-0539">Nucleus</keyword>
<dbReference type="AlphaFoldDB" id="A0A077R9H6"/>
<dbReference type="PANTHER" id="PTHR14087:SF7">
    <property type="entry name" value="THYMOCYTE NUCLEAR PROTEIN 1"/>
    <property type="match status" value="1"/>
</dbReference>
<dbReference type="InterPro" id="IPR015947">
    <property type="entry name" value="PUA-like_sf"/>
</dbReference>
<accession>A0A077R9H6</accession>
<dbReference type="FunFam" id="3.10.590.10:FF:000006">
    <property type="entry name" value="Chromosome 7, whole genome shotgun sequence"/>
    <property type="match status" value="1"/>
</dbReference>
<dbReference type="CDD" id="cd21133">
    <property type="entry name" value="EVE"/>
    <property type="match status" value="1"/>
</dbReference>
<dbReference type="Gene3D" id="3.10.590.10">
    <property type="entry name" value="ph1033 like domains"/>
    <property type="match status" value="1"/>
</dbReference>
<evidence type="ECO:0000313" key="5">
    <source>
        <dbReference type="EMBL" id="CDI53859.1"/>
    </source>
</evidence>
<comment type="subcellular location">
    <subcellularLocation>
        <location evidence="1">Nucleus</location>
    </subcellularLocation>
</comment>
<dbReference type="Pfam" id="PF01878">
    <property type="entry name" value="EVE"/>
    <property type="match status" value="1"/>
</dbReference>
<evidence type="ECO:0000259" key="4">
    <source>
        <dbReference type="Pfam" id="PF01878"/>
    </source>
</evidence>
<sequence>MPPKRKTADSLVQSSLSSSSSTFSANPKGLGADEHRTSHWLMKAEPDTRLENGHNVAFSIDHLKSCRITPWDGVRNPEARTIMKQKMRFGDRVLFYHSNTKIPGVAGLARISSKQSYPDASAFDSKHAYYDPKSDETSPKWWLVDVEFVEKLDRLVPLGLLQKIAGKADGGLSKEERAQVGYLTDEELGSIKDMALLNRGRLSVQPVSEEAYVAVVKLSKQAGWENWSAKWNPIAACQRPSKKAKSDIRAAKEDEQEQKERAQIEVSKNKMVKAKSKQEPTSKKTKLHKEVPTLASNDGLRRSSRHRSDCIK</sequence>
<dbReference type="EMBL" id="HG529594">
    <property type="protein sequence ID" value="CDI53859.1"/>
    <property type="molecule type" value="Genomic_DNA"/>
</dbReference>
<reference evidence="5" key="1">
    <citation type="journal article" date="2014" name="Genome Biol. Evol.">
        <title>Gene Loss Rather Than Gene Gain Is Associated with a Host Jump from Monocots to Dicots in the Smut Fungus Melanopsichium pennsylvanicum.</title>
        <authorList>
            <person name="Sharma R."/>
            <person name="Mishra B."/>
            <person name="Runge F."/>
            <person name="Thines M."/>
        </authorList>
    </citation>
    <scope>NUCLEOTIDE SEQUENCE</scope>
    <source>
        <strain evidence="5">4</strain>
    </source>
</reference>
<evidence type="ECO:0000256" key="1">
    <source>
        <dbReference type="ARBA" id="ARBA00004123"/>
    </source>
</evidence>
<dbReference type="InterPro" id="IPR002740">
    <property type="entry name" value="EVE_domain"/>
</dbReference>
<feature type="region of interest" description="Disordered" evidence="3">
    <location>
        <begin position="248"/>
        <end position="312"/>
    </location>
</feature>
<feature type="compositionally biased region" description="Low complexity" evidence="3">
    <location>
        <begin position="10"/>
        <end position="24"/>
    </location>
</feature>
<evidence type="ECO:0000256" key="2">
    <source>
        <dbReference type="ARBA" id="ARBA00023242"/>
    </source>
</evidence>
<name>A0A077R9H6_9BASI</name>